<gene>
    <name evidence="6" type="ORF">D3876_11735</name>
</gene>
<keyword evidence="7" id="KW-1185">Reference proteome</keyword>
<evidence type="ECO:0000256" key="3">
    <source>
        <dbReference type="ARBA" id="ARBA00023235"/>
    </source>
</evidence>
<dbReference type="Pfam" id="PF00160">
    <property type="entry name" value="Pro_isomerase"/>
    <property type="match status" value="1"/>
</dbReference>
<name>A0A418WLS7_9SPHN</name>
<feature type="chain" id="PRO_5019489149" description="peptidylprolyl isomerase" evidence="4">
    <location>
        <begin position="21"/>
        <end position="210"/>
    </location>
</feature>
<dbReference type="GO" id="GO:0003755">
    <property type="term" value="F:peptidyl-prolyl cis-trans isomerase activity"/>
    <property type="evidence" value="ECO:0007669"/>
    <property type="project" value="UniProtKB-KW"/>
</dbReference>
<keyword evidence="2" id="KW-0697">Rotamase</keyword>
<reference evidence="6 7" key="1">
    <citation type="submission" date="2018-09" db="EMBL/GenBank/DDBJ databases">
        <authorList>
            <person name="Zhu H."/>
        </authorList>
    </citation>
    <scope>NUCLEOTIDE SEQUENCE [LARGE SCALE GENOMIC DNA]</scope>
    <source>
        <strain evidence="6 7">K2R01-6</strain>
    </source>
</reference>
<sequence length="210" mass="21832">MVKRFAPLILFLGFAAPVAAQEAPPAAPAQSAVTPIPKAVTVRVSLETGAGAIVLELEKERAPITTANFLRYVDQKKFDGATFYRAMKAGSAGLIQGGAKNALPPIAHEPTTVTRLQHVEGTISMARYAPGTATGDFFITVGGMPSLDANPAAPGDNQGFAAFGRVVEGMDVVRKILEAPISPTAGEGVMKGQMLADPVKIVAARRVAPK</sequence>
<evidence type="ECO:0000256" key="1">
    <source>
        <dbReference type="ARBA" id="ARBA00013194"/>
    </source>
</evidence>
<dbReference type="SUPFAM" id="SSF50891">
    <property type="entry name" value="Cyclophilin-like"/>
    <property type="match status" value="1"/>
</dbReference>
<evidence type="ECO:0000313" key="6">
    <source>
        <dbReference type="EMBL" id="RJF90849.1"/>
    </source>
</evidence>
<dbReference type="AlphaFoldDB" id="A0A418WLS7"/>
<dbReference type="PROSITE" id="PS50072">
    <property type="entry name" value="CSA_PPIASE_2"/>
    <property type="match status" value="1"/>
</dbReference>
<accession>A0A418WLS7</accession>
<dbReference type="OrthoDB" id="9807797at2"/>
<dbReference type="PANTHER" id="PTHR43246">
    <property type="entry name" value="PEPTIDYL-PROLYL CIS-TRANS ISOMERASE CYP38, CHLOROPLASTIC"/>
    <property type="match status" value="1"/>
</dbReference>
<dbReference type="Proteomes" id="UP000286100">
    <property type="component" value="Unassembled WGS sequence"/>
</dbReference>
<dbReference type="InterPro" id="IPR029000">
    <property type="entry name" value="Cyclophilin-like_dom_sf"/>
</dbReference>
<feature type="domain" description="PPIase cyclophilin-type" evidence="5">
    <location>
        <begin position="47"/>
        <end position="206"/>
    </location>
</feature>
<protein>
    <recommendedName>
        <fullName evidence="1">peptidylprolyl isomerase</fullName>
        <ecNumber evidence="1">5.2.1.8</ecNumber>
    </recommendedName>
</protein>
<dbReference type="EMBL" id="QYUM01000003">
    <property type="protein sequence ID" value="RJF90849.1"/>
    <property type="molecule type" value="Genomic_DNA"/>
</dbReference>
<evidence type="ECO:0000313" key="7">
    <source>
        <dbReference type="Proteomes" id="UP000286100"/>
    </source>
</evidence>
<dbReference type="InterPro" id="IPR002130">
    <property type="entry name" value="Cyclophilin-type_PPIase_dom"/>
</dbReference>
<evidence type="ECO:0000259" key="5">
    <source>
        <dbReference type="PROSITE" id="PS50072"/>
    </source>
</evidence>
<evidence type="ECO:0000256" key="4">
    <source>
        <dbReference type="SAM" id="SignalP"/>
    </source>
</evidence>
<dbReference type="CDD" id="cd00317">
    <property type="entry name" value="cyclophilin"/>
    <property type="match status" value="1"/>
</dbReference>
<dbReference type="InterPro" id="IPR044665">
    <property type="entry name" value="E_coli_cyclophilin_A-like"/>
</dbReference>
<keyword evidence="3 6" id="KW-0413">Isomerase</keyword>
<feature type="signal peptide" evidence="4">
    <location>
        <begin position="1"/>
        <end position="20"/>
    </location>
</feature>
<dbReference type="EC" id="5.2.1.8" evidence="1"/>
<keyword evidence="4" id="KW-0732">Signal</keyword>
<dbReference type="Gene3D" id="2.40.100.10">
    <property type="entry name" value="Cyclophilin-like"/>
    <property type="match status" value="1"/>
</dbReference>
<dbReference type="RefSeq" id="WP_119762384.1">
    <property type="nucleotide sequence ID" value="NZ_QYUM01000003.1"/>
</dbReference>
<proteinExistence type="predicted"/>
<evidence type="ECO:0000256" key="2">
    <source>
        <dbReference type="ARBA" id="ARBA00023110"/>
    </source>
</evidence>
<comment type="caution">
    <text evidence="6">The sequence shown here is derived from an EMBL/GenBank/DDBJ whole genome shotgun (WGS) entry which is preliminary data.</text>
</comment>
<organism evidence="6 7">
    <name type="scientific">Sphingomonas cavernae</name>
    <dbReference type="NCBI Taxonomy" id="2320861"/>
    <lineage>
        <taxon>Bacteria</taxon>
        <taxon>Pseudomonadati</taxon>
        <taxon>Pseudomonadota</taxon>
        <taxon>Alphaproteobacteria</taxon>
        <taxon>Sphingomonadales</taxon>
        <taxon>Sphingomonadaceae</taxon>
        <taxon>Sphingomonas</taxon>
    </lineage>
</organism>